<proteinExistence type="predicted"/>
<accession>A0A0A1N5Z7</accession>
<sequence length="88" mass="10198">MSNNNEAEHDHSVKELARLDSFVNASPGSEYTIDQKEQELCRQNVNGQSECIKLNLEYTQMFSEMQNLGFFCALPMDPKKIHMECRRV</sequence>
<evidence type="ECO:0000313" key="2">
    <source>
        <dbReference type="Proteomes" id="UP000242381"/>
    </source>
</evidence>
<dbReference type="AlphaFoldDB" id="A0A0A1N5Z7"/>
<gene>
    <name evidence="1" type="ORF">BCV71DRAFT_250622</name>
</gene>
<dbReference type="VEuPathDB" id="FungiDB:BCV72DRAFT_291112"/>
<organism evidence="1 2">
    <name type="scientific">Rhizopus microsporus</name>
    <dbReference type="NCBI Taxonomy" id="58291"/>
    <lineage>
        <taxon>Eukaryota</taxon>
        <taxon>Fungi</taxon>
        <taxon>Fungi incertae sedis</taxon>
        <taxon>Mucoromycota</taxon>
        <taxon>Mucoromycotina</taxon>
        <taxon>Mucoromycetes</taxon>
        <taxon>Mucorales</taxon>
        <taxon>Mucorineae</taxon>
        <taxon>Rhizopodaceae</taxon>
        <taxon>Rhizopus</taxon>
    </lineage>
</organism>
<evidence type="ECO:0000313" key="1">
    <source>
        <dbReference type="EMBL" id="ORE15910.1"/>
    </source>
</evidence>
<name>A0A0A1N5Z7_RHIZD</name>
<dbReference type="Proteomes" id="UP000242381">
    <property type="component" value="Unassembled WGS sequence"/>
</dbReference>
<dbReference type="OMA" id="FQAMQDQ"/>
<protein>
    <submittedName>
        <fullName evidence="1">Uncharacterized protein</fullName>
    </submittedName>
</protein>
<dbReference type="EMBL" id="KV921404">
    <property type="protein sequence ID" value="ORE15910.1"/>
    <property type="molecule type" value="Genomic_DNA"/>
</dbReference>
<reference evidence="1 2" key="1">
    <citation type="journal article" date="2016" name="Proc. Natl. Acad. Sci. U.S.A.">
        <title>Lipid metabolic changes in an early divergent fungus govern the establishment of a mutualistic symbiosis with endobacteria.</title>
        <authorList>
            <person name="Lastovetsky O.A."/>
            <person name="Gaspar M.L."/>
            <person name="Mondo S.J."/>
            <person name="LaButti K.M."/>
            <person name="Sandor L."/>
            <person name="Grigoriev I.V."/>
            <person name="Henry S.A."/>
            <person name="Pawlowska T.E."/>
        </authorList>
    </citation>
    <scope>NUCLEOTIDE SEQUENCE [LARGE SCALE GENOMIC DNA]</scope>
    <source>
        <strain evidence="1 2">ATCC 11559</strain>
    </source>
</reference>